<name>A0A9Q1J8V8_SYNKA</name>
<evidence type="ECO:0000256" key="1">
    <source>
        <dbReference type="SAM" id="MobiDB-lite"/>
    </source>
</evidence>
<accession>A0A9Q1J8V8</accession>
<evidence type="ECO:0000256" key="2">
    <source>
        <dbReference type="SAM" id="Phobius"/>
    </source>
</evidence>
<protein>
    <submittedName>
        <fullName evidence="3">Uncharacterized protein</fullName>
    </submittedName>
</protein>
<dbReference type="Proteomes" id="UP001152622">
    <property type="component" value="Chromosome 2"/>
</dbReference>
<keyword evidence="4" id="KW-1185">Reference proteome</keyword>
<feature type="region of interest" description="Disordered" evidence="1">
    <location>
        <begin position="1"/>
        <end position="24"/>
    </location>
</feature>
<dbReference type="EMBL" id="JAINUF010000002">
    <property type="protein sequence ID" value="KAJ8375809.1"/>
    <property type="molecule type" value="Genomic_DNA"/>
</dbReference>
<feature type="transmembrane region" description="Helical" evidence="2">
    <location>
        <begin position="20"/>
        <end position="39"/>
    </location>
</feature>
<feature type="compositionally biased region" description="Basic residues" evidence="1">
    <location>
        <begin position="1"/>
        <end position="16"/>
    </location>
</feature>
<dbReference type="AlphaFoldDB" id="A0A9Q1J8V8"/>
<evidence type="ECO:0000313" key="3">
    <source>
        <dbReference type="EMBL" id="KAJ8375809.1"/>
    </source>
</evidence>
<organism evidence="3 4">
    <name type="scientific">Synaphobranchus kaupii</name>
    <name type="common">Kaup's arrowtooth eel</name>
    <dbReference type="NCBI Taxonomy" id="118154"/>
    <lineage>
        <taxon>Eukaryota</taxon>
        <taxon>Metazoa</taxon>
        <taxon>Chordata</taxon>
        <taxon>Craniata</taxon>
        <taxon>Vertebrata</taxon>
        <taxon>Euteleostomi</taxon>
        <taxon>Actinopterygii</taxon>
        <taxon>Neopterygii</taxon>
        <taxon>Teleostei</taxon>
        <taxon>Anguilliformes</taxon>
        <taxon>Synaphobranchidae</taxon>
        <taxon>Synaphobranchus</taxon>
    </lineage>
</organism>
<reference evidence="3" key="1">
    <citation type="journal article" date="2023" name="Science">
        <title>Genome structures resolve the early diversification of teleost fishes.</title>
        <authorList>
            <person name="Parey E."/>
            <person name="Louis A."/>
            <person name="Montfort J."/>
            <person name="Bouchez O."/>
            <person name="Roques C."/>
            <person name="Iampietro C."/>
            <person name="Lluch J."/>
            <person name="Castinel A."/>
            <person name="Donnadieu C."/>
            <person name="Desvignes T."/>
            <person name="Floi Bucao C."/>
            <person name="Jouanno E."/>
            <person name="Wen M."/>
            <person name="Mejri S."/>
            <person name="Dirks R."/>
            <person name="Jansen H."/>
            <person name="Henkel C."/>
            <person name="Chen W.J."/>
            <person name="Zahm M."/>
            <person name="Cabau C."/>
            <person name="Klopp C."/>
            <person name="Thompson A.W."/>
            <person name="Robinson-Rechavi M."/>
            <person name="Braasch I."/>
            <person name="Lecointre G."/>
            <person name="Bobe J."/>
            <person name="Postlethwait J.H."/>
            <person name="Berthelot C."/>
            <person name="Roest Crollius H."/>
            <person name="Guiguen Y."/>
        </authorList>
    </citation>
    <scope>NUCLEOTIDE SEQUENCE</scope>
    <source>
        <strain evidence="3">WJC10195</strain>
    </source>
</reference>
<proteinExistence type="predicted"/>
<comment type="caution">
    <text evidence="3">The sequence shown here is derived from an EMBL/GenBank/DDBJ whole genome shotgun (WGS) entry which is preliminary data.</text>
</comment>
<keyword evidence="2" id="KW-1133">Transmembrane helix</keyword>
<sequence length="103" mass="11869">MLIPRRHERRRTRPTARPRWGGGAGAGAVAFLFRSPIFWDTRKNKGHLRMRRTPPFFRDAFMELYDQQRESVFHGSWPYIKTVFGLAALGAAGVTIGAYFTQK</sequence>
<keyword evidence="2" id="KW-0472">Membrane</keyword>
<gene>
    <name evidence="3" type="ORF">SKAU_G00063890</name>
</gene>
<evidence type="ECO:0000313" key="4">
    <source>
        <dbReference type="Proteomes" id="UP001152622"/>
    </source>
</evidence>
<feature type="transmembrane region" description="Helical" evidence="2">
    <location>
        <begin position="79"/>
        <end position="100"/>
    </location>
</feature>
<keyword evidence="2" id="KW-0812">Transmembrane</keyword>